<protein>
    <submittedName>
        <fullName evidence="11">Alcohol dehydrogenase (Cytochrome c)</fullName>
    </submittedName>
</protein>
<dbReference type="GO" id="GO:0005509">
    <property type="term" value="F:calcium ion binding"/>
    <property type="evidence" value="ECO:0007669"/>
    <property type="project" value="InterPro"/>
</dbReference>
<comment type="cofactor">
    <cofactor evidence="6">
        <name>pyrroloquinoline quinone</name>
        <dbReference type="ChEBI" id="CHEBI:58442"/>
    </cofactor>
    <text evidence="6">Binds 1 PQQ group per subunit.</text>
</comment>
<dbReference type="Gene3D" id="2.140.10.10">
    <property type="entry name" value="Quinoprotein alcohol dehydrogenase-like superfamily"/>
    <property type="match status" value="1"/>
</dbReference>
<dbReference type="SUPFAM" id="SSF50998">
    <property type="entry name" value="Quinoprotein alcohol dehydrogenase-like"/>
    <property type="match status" value="1"/>
</dbReference>
<keyword evidence="2 7" id="KW-0479">Metal-binding</keyword>
<evidence type="ECO:0000313" key="12">
    <source>
        <dbReference type="Proteomes" id="UP000189796"/>
    </source>
</evidence>
<feature type="binding site" evidence="7">
    <location>
        <position position="326"/>
    </location>
    <ligand>
        <name>Ca(2+)</name>
        <dbReference type="ChEBI" id="CHEBI:29108"/>
    </ligand>
</feature>
<dbReference type="SMART" id="SM00564">
    <property type="entry name" value="PQQ"/>
    <property type="match status" value="6"/>
</dbReference>
<evidence type="ECO:0000256" key="4">
    <source>
        <dbReference type="ARBA" id="ARBA00023002"/>
    </source>
</evidence>
<evidence type="ECO:0000313" key="11">
    <source>
        <dbReference type="EMBL" id="SHI02264.1"/>
    </source>
</evidence>
<evidence type="ECO:0000256" key="3">
    <source>
        <dbReference type="ARBA" id="ARBA00022891"/>
    </source>
</evidence>
<accession>A0A1M5XRU0</accession>
<feature type="binding site" evidence="6">
    <location>
        <position position="556"/>
    </location>
    <ligand>
        <name>pyrroloquinoline quinone</name>
        <dbReference type="ChEBI" id="CHEBI:58442"/>
    </ligand>
</feature>
<keyword evidence="8" id="KW-1015">Disulfide bond</keyword>
<name>A0A1M5XRU0_9BRAD</name>
<feature type="chain" id="PRO_5012522485" evidence="9">
    <location>
        <begin position="49"/>
        <end position="583"/>
    </location>
</feature>
<proteinExistence type="inferred from homology"/>
<keyword evidence="4" id="KW-0560">Oxidoreductase</keyword>
<keyword evidence="3 6" id="KW-0634">PQQ</keyword>
<dbReference type="GO" id="GO:0016614">
    <property type="term" value="F:oxidoreductase activity, acting on CH-OH group of donors"/>
    <property type="evidence" value="ECO:0007669"/>
    <property type="project" value="InterPro"/>
</dbReference>
<feature type="active site" description="Proton acceptor" evidence="5">
    <location>
        <position position="326"/>
    </location>
</feature>
<evidence type="ECO:0000259" key="10">
    <source>
        <dbReference type="Pfam" id="PF01011"/>
    </source>
</evidence>
<dbReference type="Pfam" id="PF01011">
    <property type="entry name" value="PQQ"/>
    <property type="match status" value="2"/>
</dbReference>
<dbReference type="PANTHER" id="PTHR32303:SF20">
    <property type="entry name" value="QUINOPROTEIN ETHANOL DEHYDROGENASE"/>
    <property type="match status" value="1"/>
</dbReference>
<dbReference type="InterPro" id="IPR002372">
    <property type="entry name" value="PQQ_rpt_dom"/>
</dbReference>
<feature type="binding site" evidence="6">
    <location>
        <position position="156"/>
    </location>
    <ligand>
        <name>pyrroloquinoline quinone</name>
        <dbReference type="ChEBI" id="CHEBI:58442"/>
    </ligand>
</feature>
<feature type="binding site" evidence="7">
    <location>
        <position position="284"/>
    </location>
    <ligand>
        <name>Ca(2+)</name>
        <dbReference type="ChEBI" id="CHEBI:29108"/>
    </ligand>
</feature>
<evidence type="ECO:0000256" key="1">
    <source>
        <dbReference type="ARBA" id="ARBA00008156"/>
    </source>
</evidence>
<dbReference type="Proteomes" id="UP000189796">
    <property type="component" value="Chromosome I"/>
</dbReference>
<keyword evidence="7" id="KW-0106">Calcium</keyword>
<keyword evidence="9" id="KW-0732">Signal</keyword>
<dbReference type="PANTHER" id="PTHR32303">
    <property type="entry name" value="QUINOPROTEIN ALCOHOL DEHYDROGENASE (CYTOCHROME C)"/>
    <property type="match status" value="1"/>
</dbReference>
<dbReference type="AlphaFoldDB" id="A0A1M5XRU0"/>
<dbReference type="InterPro" id="IPR018391">
    <property type="entry name" value="PQQ_b-propeller_rpt"/>
</dbReference>
<feature type="signal peptide" evidence="9">
    <location>
        <begin position="1"/>
        <end position="48"/>
    </location>
</feature>
<feature type="domain" description="Pyrrolo-quinoline quinone repeat" evidence="10">
    <location>
        <begin position="402"/>
        <end position="547"/>
    </location>
</feature>
<sequence>MTCVARQFCSPFFLDAKIRLDAKSGCHWPARLALAAGLAVLAPLGANAQTTDQLVKGATDTSNVLNYGMGYNLQRFSPLTQINKDNAKNLVPVWNYSLADDRSEESQPLVYQGVIYVTSNSATMAVDAKTGKQIWKTKVEYPAETPRIVCCGIINRGVAIHEGKLFRTTLDANVIALDAKTGKELWRQKTADIKEGYSMTVAPLVADGVVLTGISGAEFGTRGFIDGWDPETGKHLWRTYTVPSPDEPGGDTWKGDTWKLGGGSTWITGSYDPELNTVYWGVGNPGPFNAAVRPGDNLYTCAVLALEPKTGKIKWHYQFSPNNPFDYDAVAEMVLADLNVEGKPTKVLMDANRNGFFYVLDRTNGKLLAANPYVKVNWASSIDMKTGRPVETDVVKDAREGKKVVVYPSILGGKNWEPMSFDPQTGLAYANTLSIGGHYKTEPATYKAGEWYVGIDLTDLWEWPQGPRGHLTAIDPMTGKAKWEVPSDIPRFSGVLSTAGGVVFSGQLTGEFEAFDASDGKKLWQFQTGSGIEGQPVTWQQDGIQYVAVTSGYGGVYSLFSGDERLANIPAGGSLWVFAVKTQ</sequence>
<dbReference type="RefSeq" id="WP_245332379.1">
    <property type="nucleotide sequence ID" value="NZ_LT670817.1"/>
</dbReference>
<dbReference type="GO" id="GO:0016020">
    <property type="term" value="C:membrane"/>
    <property type="evidence" value="ECO:0007669"/>
    <property type="project" value="InterPro"/>
</dbReference>
<feature type="disulfide bond" evidence="8">
    <location>
        <begin position="150"/>
        <end position="151"/>
    </location>
</feature>
<dbReference type="NCBIfam" id="TIGR03075">
    <property type="entry name" value="PQQ_enz_alc_DH"/>
    <property type="match status" value="1"/>
</dbReference>
<dbReference type="EMBL" id="LT670817">
    <property type="protein sequence ID" value="SHI02264.1"/>
    <property type="molecule type" value="Genomic_DNA"/>
</dbReference>
<evidence type="ECO:0000256" key="8">
    <source>
        <dbReference type="PIRSR" id="PIRSR617512-4"/>
    </source>
</evidence>
<evidence type="ECO:0000256" key="6">
    <source>
        <dbReference type="PIRSR" id="PIRSR617512-2"/>
    </source>
</evidence>
<evidence type="ECO:0000256" key="5">
    <source>
        <dbReference type="PIRSR" id="PIRSR617512-1"/>
    </source>
</evidence>
<feature type="binding site" evidence="6">
    <location>
        <position position="105"/>
    </location>
    <ligand>
        <name>pyrroloquinoline quinone</name>
        <dbReference type="ChEBI" id="CHEBI:58442"/>
    </ligand>
</feature>
<dbReference type="InterPro" id="IPR034119">
    <property type="entry name" value="ADHI"/>
</dbReference>
<dbReference type="CDD" id="cd10277">
    <property type="entry name" value="PQQ_ADH_I"/>
    <property type="match status" value="1"/>
</dbReference>
<feature type="binding site" evidence="6">
    <location>
        <begin position="415"/>
        <end position="416"/>
    </location>
    <ligand>
        <name>pyrroloquinoline quinone</name>
        <dbReference type="ChEBI" id="CHEBI:58442"/>
    </ligand>
</feature>
<evidence type="ECO:0000256" key="9">
    <source>
        <dbReference type="SAM" id="SignalP"/>
    </source>
</evidence>
<comment type="similarity">
    <text evidence="1">Belongs to the bacterial PQQ dehydrogenase family.</text>
</comment>
<dbReference type="InterPro" id="IPR011047">
    <property type="entry name" value="Quinoprotein_ADH-like_sf"/>
</dbReference>
<feature type="binding site" evidence="7">
    <location>
        <position position="218"/>
    </location>
    <ligand>
        <name>Ca(2+)</name>
        <dbReference type="ChEBI" id="CHEBI:29108"/>
    </ligand>
</feature>
<evidence type="ECO:0000256" key="2">
    <source>
        <dbReference type="ARBA" id="ARBA00022723"/>
    </source>
</evidence>
<gene>
    <name evidence="11" type="ORF">SAMN05443248_7549</name>
</gene>
<feature type="binding site" evidence="6">
    <location>
        <position position="200"/>
    </location>
    <ligand>
        <name>pyrroloquinoline quinone</name>
        <dbReference type="ChEBI" id="CHEBI:58442"/>
    </ligand>
</feature>
<dbReference type="InterPro" id="IPR017512">
    <property type="entry name" value="PQQ_MeOH/EtOH_DH"/>
</dbReference>
<reference evidence="11 12" key="1">
    <citation type="submission" date="2016-11" db="EMBL/GenBank/DDBJ databases">
        <authorList>
            <person name="Jaros S."/>
            <person name="Januszkiewicz K."/>
            <person name="Wedrychowicz H."/>
        </authorList>
    </citation>
    <scope>NUCLEOTIDE SEQUENCE [LARGE SCALE GENOMIC DNA]</scope>
    <source>
        <strain evidence="11 12">GAS138</strain>
    </source>
</reference>
<feature type="domain" description="Pyrrolo-quinoline quinone repeat" evidence="10">
    <location>
        <begin position="67"/>
        <end position="368"/>
    </location>
</feature>
<feature type="binding site" evidence="6">
    <location>
        <begin position="216"/>
        <end position="217"/>
    </location>
    <ligand>
        <name>pyrroloquinoline quinone</name>
        <dbReference type="ChEBI" id="CHEBI:58442"/>
    </ligand>
</feature>
<comment type="cofactor">
    <cofactor evidence="7">
        <name>Ca(2+)</name>
        <dbReference type="ChEBI" id="CHEBI:29108"/>
    </cofactor>
    <text evidence="7">Binds 1 Ca(2+) ion per subunit.</text>
</comment>
<organism evidence="11 12">
    <name type="scientific">Bradyrhizobium erythrophlei</name>
    <dbReference type="NCBI Taxonomy" id="1437360"/>
    <lineage>
        <taxon>Bacteria</taxon>
        <taxon>Pseudomonadati</taxon>
        <taxon>Pseudomonadota</taxon>
        <taxon>Alphaproteobacteria</taxon>
        <taxon>Hyphomicrobiales</taxon>
        <taxon>Nitrobacteraceae</taxon>
        <taxon>Bradyrhizobium</taxon>
    </lineage>
</organism>
<evidence type="ECO:0000256" key="7">
    <source>
        <dbReference type="PIRSR" id="PIRSR617512-3"/>
    </source>
</evidence>